<comment type="caution">
    <text evidence="1">The sequence shown here is derived from an EMBL/GenBank/DDBJ whole genome shotgun (WGS) entry which is preliminary data.</text>
</comment>
<accession>A0ACC3YX10</accession>
<dbReference type="EMBL" id="VUJX02000005">
    <property type="protein sequence ID" value="KAL0936490.1"/>
    <property type="molecule type" value="Genomic_DNA"/>
</dbReference>
<sequence>MMAIIVVVVAFVGLMSTTECASFALESQFGATSAVHVMSSTFTATITRSSLGMAIFATVAVLLGHPVSTKSIPSNLARSPSKASVPIA</sequence>
<proteinExistence type="predicted"/>
<name>A0ACC3YX10_COLTU</name>
<keyword evidence="2" id="KW-1185">Reference proteome</keyword>
<evidence type="ECO:0000313" key="2">
    <source>
        <dbReference type="Proteomes" id="UP000805649"/>
    </source>
</evidence>
<evidence type="ECO:0000313" key="1">
    <source>
        <dbReference type="EMBL" id="KAL0936490.1"/>
    </source>
</evidence>
<gene>
    <name evidence="1" type="ORF">CTRU02_208705</name>
</gene>
<protein>
    <submittedName>
        <fullName evidence="1">Uncharacterized protein</fullName>
    </submittedName>
</protein>
<organism evidence="1 2">
    <name type="scientific">Colletotrichum truncatum</name>
    <name type="common">Anthracnose fungus</name>
    <name type="synonym">Colletotrichum capsici</name>
    <dbReference type="NCBI Taxonomy" id="5467"/>
    <lineage>
        <taxon>Eukaryota</taxon>
        <taxon>Fungi</taxon>
        <taxon>Dikarya</taxon>
        <taxon>Ascomycota</taxon>
        <taxon>Pezizomycotina</taxon>
        <taxon>Sordariomycetes</taxon>
        <taxon>Hypocreomycetidae</taxon>
        <taxon>Glomerellales</taxon>
        <taxon>Glomerellaceae</taxon>
        <taxon>Colletotrichum</taxon>
        <taxon>Colletotrichum truncatum species complex</taxon>
    </lineage>
</organism>
<reference evidence="1 2" key="1">
    <citation type="journal article" date="2020" name="Phytopathology">
        <title>Genome Sequence Resources of Colletotrichum truncatum, C. plurivorum, C. musicola, and C. sojae: Four Species Pathogenic to Soybean (Glycine max).</title>
        <authorList>
            <person name="Rogerio F."/>
            <person name="Boufleur T.R."/>
            <person name="Ciampi-Guillardi M."/>
            <person name="Sukno S.A."/>
            <person name="Thon M.R."/>
            <person name="Massola Junior N.S."/>
            <person name="Baroncelli R."/>
        </authorList>
    </citation>
    <scope>NUCLEOTIDE SEQUENCE [LARGE SCALE GENOMIC DNA]</scope>
    <source>
        <strain evidence="1 2">CMES1059</strain>
    </source>
</reference>
<dbReference type="Proteomes" id="UP000805649">
    <property type="component" value="Unassembled WGS sequence"/>
</dbReference>